<gene>
    <name evidence="1" type="ORF">A3G49_01150</name>
</gene>
<sequence length="102" mass="11264">MVIQGRNQNILVVAKNPVRPRKNTAEGGCGGNSAVFLQKIEAKPAALLVQGRTPKKSFVFLLKENDRAQIKNRKQNFSLVGASVSERRRGEATGFVQQFLIK</sequence>
<dbReference type="EMBL" id="MHQY01000028">
    <property type="protein sequence ID" value="OHA13429.1"/>
    <property type="molecule type" value="Genomic_DNA"/>
</dbReference>
<proteinExistence type="predicted"/>
<dbReference type="AlphaFoldDB" id="A0A1G2LRE0"/>
<evidence type="ECO:0000313" key="1">
    <source>
        <dbReference type="EMBL" id="OHA13429.1"/>
    </source>
</evidence>
<accession>A0A1G2LRE0</accession>
<dbReference type="Proteomes" id="UP000177171">
    <property type="component" value="Unassembled WGS sequence"/>
</dbReference>
<organism evidence="1 2">
    <name type="scientific">Candidatus Sungbacteria bacterium RIFCSPLOWO2_12_FULL_41_11</name>
    <dbReference type="NCBI Taxonomy" id="1802286"/>
    <lineage>
        <taxon>Bacteria</taxon>
        <taxon>Candidatus Sungiibacteriota</taxon>
    </lineage>
</organism>
<reference evidence="1 2" key="1">
    <citation type="journal article" date="2016" name="Nat. Commun.">
        <title>Thousands of microbial genomes shed light on interconnected biogeochemical processes in an aquifer system.</title>
        <authorList>
            <person name="Anantharaman K."/>
            <person name="Brown C.T."/>
            <person name="Hug L.A."/>
            <person name="Sharon I."/>
            <person name="Castelle C.J."/>
            <person name="Probst A.J."/>
            <person name="Thomas B.C."/>
            <person name="Singh A."/>
            <person name="Wilkins M.J."/>
            <person name="Karaoz U."/>
            <person name="Brodie E.L."/>
            <person name="Williams K.H."/>
            <person name="Hubbard S.S."/>
            <person name="Banfield J.F."/>
        </authorList>
    </citation>
    <scope>NUCLEOTIDE SEQUENCE [LARGE SCALE GENOMIC DNA]</scope>
</reference>
<protein>
    <submittedName>
        <fullName evidence="1">Uncharacterized protein</fullName>
    </submittedName>
</protein>
<evidence type="ECO:0000313" key="2">
    <source>
        <dbReference type="Proteomes" id="UP000177171"/>
    </source>
</evidence>
<comment type="caution">
    <text evidence="1">The sequence shown here is derived from an EMBL/GenBank/DDBJ whole genome shotgun (WGS) entry which is preliminary data.</text>
</comment>
<name>A0A1G2LRE0_9BACT</name>